<accession>A0A229SLB1</accession>
<evidence type="ECO:0000313" key="2">
    <source>
        <dbReference type="EMBL" id="OXM59539.1"/>
    </source>
</evidence>
<proteinExistence type="predicted"/>
<reference evidence="3" key="1">
    <citation type="submission" date="2017-07" db="EMBL/GenBank/DDBJ databases">
        <title>Comparative genome mining reveals phylogenetic distribution patterns of secondary metabolites in Amycolatopsis.</title>
        <authorList>
            <person name="Adamek M."/>
            <person name="Alanjary M."/>
            <person name="Sales-Ortells H."/>
            <person name="Goodfellow M."/>
            <person name="Bull A.T."/>
            <person name="Kalinowski J."/>
            <person name="Ziemert N."/>
        </authorList>
    </citation>
    <scope>NUCLEOTIDE SEQUENCE [LARGE SCALE GENOMIC DNA]</scope>
    <source>
        <strain evidence="3">H5</strain>
    </source>
</reference>
<dbReference type="InterPro" id="IPR003593">
    <property type="entry name" value="AAA+_ATPase"/>
</dbReference>
<dbReference type="Proteomes" id="UP000215199">
    <property type="component" value="Unassembled WGS sequence"/>
</dbReference>
<feature type="domain" description="AAA+ ATPase" evidence="1">
    <location>
        <begin position="32"/>
        <end position="224"/>
    </location>
</feature>
<sequence length="294" mass="31712">MHIPGTRPEVADFVGREWLFDRVAAWLAGPAGEPVYAIVGCPGLGKTTVAARLAELPAGDRFVHAHFCRVGLDQSLDATEFVHELASALGTRSPEFRQALLDDDRPVQTHLLGEVDLRGGSVALGGVAAGIVVRLEAGEAPRVALQRLVNRPLTTARRRGWTREVLLIVDALDEAYSHSAHDGVHALIPRLVTLPGVRVIATTRPDPRVLRLLPAPAVELRKDHPQEMVRPCLAAGRTRIRSAHPAAAGCVYLLAAATFFREPRFCFVGAGSVSCARSYRSTISVDSLPRSEIS</sequence>
<dbReference type="SUPFAM" id="SSF52540">
    <property type="entry name" value="P-loop containing nucleoside triphosphate hydrolases"/>
    <property type="match status" value="1"/>
</dbReference>
<keyword evidence="3" id="KW-1185">Reference proteome</keyword>
<dbReference type="EMBL" id="NMUL01000080">
    <property type="protein sequence ID" value="OXM59539.1"/>
    <property type="molecule type" value="Genomic_DNA"/>
</dbReference>
<gene>
    <name evidence="2" type="ORF">CF165_47215</name>
</gene>
<name>A0A229SLB1_9PSEU</name>
<dbReference type="SMART" id="SM00382">
    <property type="entry name" value="AAA"/>
    <property type="match status" value="1"/>
</dbReference>
<dbReference type="Pfam" id="PF13191">
    <property type="entry name" value="AAA_16"/>
    <property type="match status" value="1"/>
</dbReference>
<dbReference type="InterPro" id="IPR041664">
    <property type="entry name" value="AAA_16"/>
</dbReference>
<evidence type="ECO:0000313" key="3">
    <source>
        <dbReference type="Proteomes" id="UP000215199"/>
    </source>
</evidence>
<dbReference type="InterPro" id="IPR027417">
    <property type="entry name" value="P-loop_NTPase"/>
</dbReference>
<dbReference type="AlphaFoldDB" id="A0A229SLB1"/>
<comment type="caution">
    <text evidence="2">The sequence shown here is derived from an EMBL/GenBank/DDBJ whole genome shotgun (WGS) entry which is preliminary data.</text>
</comment>
<organism evidence="2 3">
    <name type="scientific">Amycolatopsis vastitatis</name>
    <dbReference type="NCBI Taxonomy" id="1905142"/>
    <lineage>
        <taxon>Bacteria</taxon>
        <taxon>Bacillati</taxon>
        <taxon>Actinomycetota</taxon>
        <taxon>Actinomycetes</taxon>
        <taxon>Pseudonocardiales</taxon>
        <taxon>Pseudonocardiaceae</taxon>
        <taxon>Amycolatopsis</taxon>
    </lineage>
</organism>
<evidence type="ECO:0000259" key="1">
    <source>
        <dbReference type="SMART" id="SM00382"/>
    </source>
</evidence>
<dbReference type="Gene3D" id="3.40.50.300">
    <property type="entry name" value="P-loop containing nucleotide triphosphate hydrolases"/>
    <property type="match status" value="1"/>
</dbReference>
<protein>
    <recommendedName>
        <fullName evidence="1">AAA+ ATPase domain-containing protein</fullName>
    </recommendedName>
</protein>